<dbReference type="HOGENOM" id="CLU_112776_0_0_5"/>
<protein>
    <submittedName>
        <fullName evidence="1">Uncharacterized protein</fullName>
    </submittedName>
</protein>
<dbReference type="OrthoDB" id="2871974at2"/>
<sequence length="169" mass="18837">MSQPPPALSADPSDDFASLSDIALLRLRGRVAAELKRRGLASNVGQVAESLAIALYNGTPGRPNLQPAPTGTQNVDALSRRGDRYSIKGVLDARKTGTVYPDRDDREKQLFEYLLVVRIDPDWQLLAVYEFDWKTFCEVRSWDRRTNAWYVGLAAKTLSRAALFMPQPG</sequence>
<dbReference type="REBASE" id="60454">
    <property type="entry name" value="Ret42ORF111P"/>
</dbReference>
<dbReference type="EMBL" id="CP000138">
    <property type="protein sequence ID" value="ABC94004.1"/>
    <property type="molecule type" value="Genomic_DNA"/>
</dbReference>
<dbReference type="RefSeq" id="WP_011428421.1">
    <property type="nucleotide sequence ID" value="NC_007766.1"/>
</dbReference>
<keyword evidence="1" id="KW-0614">Plasmid</keyword>
<evidence type="ECO:0000313" key="1">
    <source>
        <dbReference type="EMBL" id="ABC94004.1"/>
    </source>
</evidence>
<dbReference type="Proteomes" id="UP000001936">
    <property type="component" value="Plasmid p42f"/>
</dbReference>
<evidence type="ECO:0000313" key="2">
    <source>
        <dbReference type="Proteomes" id="UP000001936"/>
    </source>
</evidence>
<name>Q2JZI2_RHIEC</name>
<keyword evidence="2" id="KW-1185">Reference proteome</keyword>
<gene>
    <name evidence="1" type="ordered locus">RHE_PF00111</name>
</gene>
<reference evidence="1 2" key="1">
    <citation type="journal article" date="2006" name="Proc. Natl. Acad. Sci. U.S.A.">
        <title>The partitioned Rhizobium etli genome: genetic and metabolic redundancy in seven interacting replicons.</title>
        <authorList>
            <person name="Gonzalez V."/>
            <person name="Santamaria R.I."/>
            <person name="Bustos P."/>
            <person name="Hernandez-Gonzalez I."/>
            <person name="Medrano-Soto A."/>
            <person name="Moreno-Hagelsieb G."/>
            <person name="Janga S.C."/>
            <person name="Ramirez M.A."/>
            <person name="Jimenez-Jacinto V."/>
            <person name="Collado-Vides J."/>
            <person name="Davila G."/>
        </authorList>
    </citation>
    <scope>NUCLEOTIDE SEQUENCE [LARGE SCALE GENOMIC DNA]</scope>
    <source>
        <strain evidence="2">ATCC 51251 / DSM 11541 / JCM 21823 / NBRC 15573 / CFN 42</strain>
    </source>
</reference>
<geneLocation type="plasmid" evidence="1 2">
    <name>p42f</name>
</geneLocation>
<dbReference type="AlphaFoldDB" id="Q2JZI2"/>
<dbReference type="KEGG" id="ret:RHE_PF00111"/>
<proteinExistence type="predicted"/>
<organism evidence="1 2">
    <name type="scientific">Rhizobium etli (strain ATCC 51251 / DSM 11541 / JCM 21823 / NBRC 15573 / CFN 42)</name>
    <dbReference type="NCBI Taxonomy" id="347834"/>
    <lineage>
        <taxon>Bacteria</taxon>
        <taxon>Pseudomonadati</taxon>
        <taxon>Pseudomonadota</taxon>
        <taxon>Alphaproteobacteria</taxon>
        <taxon>Hyphomicrobiales</taxon>
        <taxon>Rhizobiaceae</taxon>
        <taxon>Rhizobium/Agrobacterium group</taxon>
        <taxon>Rhizobium</taxon>
    </lineage>
</organism>
<accession>Q2JZI2</accession>